<sequence>MQRSLFLLFLFLSALGYTQSKSYQSLASEYLGIFEDSDITIEWIKRDITINEGYITIVSYGNEVVEIQKWTIQNEKQLSNSSSLETIYYTYLSSAEEREFPAIFTLIENSDKKVEIITFEVPIKFHHLIPEGSPKEVRFLID</sequence>
<protein>
    <submittedName>
        <fullName evidence="1">Uncharacterized protein</fullName>
    </submittedName>
</protein>
<comment type="caution">
    <text evidence="1">The sequence shown here is derived from an EMBL/GenBank/DDBJ whole genome shotgun (WGS) entry which is preliminary data.</text>
</comment>
<accession>A0A550I3D9</accession>
<evidence type="ECO:0000313" key="1">
    <source>
        <dbReference type="EMBL" id="TRO65485.1"/>
    </source>
</evidence>
<proteinExistence type="predicted"/>
<name>A0A550I3D9_9FLAO</name>
<organism evidence="1 2">
    <name type="scientific">Christiangramia sabulilitoris</name>
    <dbReference type="NCBI Taxonomy" id="2583991"/>
    <lineage>
        <taxon>Bacteria</taxon>
        <taxon>Pseudomonadati</taxon>
        <taxon>Bacteroidota</taxon>
        <taxon>Flavobacteriia</taxon>
        <taxon>Flavobacteriales</taxon>
        <taxon>Flavobacteriaceae</taxon>
        <taxon>Christiangramia</taxon>
    </lineage>
</organism>
<dbReference type="OrthoDB" id="1454294at2"/>
<keyword evidence="2" id="KW-1185">Reference proteome</keyword>
<dbReference type="AlphaFoldDB" id="A0A550I3D9"/>
<dbReference type="Proteomes" id="UP000315131">
    <property type="component" value="Unassembled WGS sequence"/>
</dbReference>
<reference evidence="1 2" key="1">
    <citation type="submission" date="2019-06" db="EMBL/GenBank/DDBJ databases">
        <title>Gramella sabulilitoris sp. nov., isolated from a marine sand.</title>
        <authorList>
            <person name="Yoon J.-H."/>
        </authorList>
    </citation>
    <scope>NUCLEOTIDE SEQUENCE [LARGE SCALE GENOMIC DNA]</scope>
    <source>
        <strain evidence="1 2">HSMS-1</strain>
    </source>
</reference>
<evidence type="ECO:0000313" key="2">
    <source>
        <dbReference type="Proteomes" id="UP000315131"/>
    </source>
</evidence>
<gene>
    <name evidence="1" type="ORF">FGM01_08790</name>
</gene>
<dbReference type="RefSeq" id="WP_143410801.1">
    <property type="nucleotide sequence ID" value="NZ_VHSF01000002.1"/>
</dbReference>
<dbReference type="EMBL" id="VHSF01000002">
    <property type="protein sequence ID" value="TRO65485.1"/>
    <property type="molecule type" value="Genomic_DNA"/>
</dbReference>